<gene>
    <name evidence="2" type="ORF">KIN20_031682</name>
</gene>
<dbReference type="Proteomes" id="UP001196413">
    <property type="component" value="Unassembled WGS sequence"/>
</dbReference>
<feature type="compositionally biased region" description="Basic and acidic residues" evidence="1">
    <location>
        <begin position="410"/>
        <end position="422"/>
    </location>
</feature>
<evidence type="ECO:0000313" key="3">
    <source>
        <dbReference type="Proteomes" id="UP001196413"/>
    </source>
</evidence>
<organism evidence="2 3">
    <name type="scientific">Parelaphostrongylus tenuis</name>
    <name type="common">Meningeal worm</name>
    <dbReference type="NCBI Taxonomy" id="148309"/>
    <lineage>
        <taxon>Eukaryota</taxon>
        <taxon>Metazoa</taxon>
        <taxon>Ecdysozoa</taxon>
        <taxon>Nematoda</taxon>
        <taxon>Chromadorea</taxon>
        <taxon>Rhabditida</taxon>
        <taxon>Rhabditina</taxon>
        <taxon>Rhabditomorpha</taxon>
        <taxon>Strongyloidea</taxon>
        <taxon>Metastrongylidae</taxon>
        <taxon>Parelaphostrongylus</taxon>
    </lineage>
</organism>
<sequence>MEGLASPGRWIELLKRKREMVNHVEFVFHYRITEFMRLIVDDVDLSEAALIADIAAWMMKKISDCCSCTSALFSMNEEDEVGVDTITAEFLVELLGTCARREIERVDFEVDSEPRSVCWKSYSFTEEKDRSNSVDVKQQLEAINGELDFDDAFIDFLKKLELRQEMIKESALSLLSPRSTILSHQQSRTEKSVQTSPIALPAEVFVPELPSPDLSELRDHKVDIVSVDNLVDSLFDFDQKWERNNVLRRLTTPRFLSPRKIDRESKNVFKCLGKSMKKISSYNSLDMECPSRIEDMIALQNTAVVAHRMQKKWERMQNEDRLSMTAALSTGVGGSEESFQSDTRAERQYKRKENDEWIIGLLRMMEQKPGRSRKLLKGLMNISKEHKGSKPSKLRSCDICRRIDVPRSKSFESDKSGEETAVKPELSTSESSQHSVDLYTYMKRKLKEHEKAKKHSKLCDFKVEAKKLEKEKNQEDIRAYLVGRKIIEGSCKKCGSQADIRDFLVGKKVKQLPKVEGSVSRAQACADSEQHIKCAKSKPSAKQRNNGKYLKLANTPTLAVLGESPVNYIGRLSDSSGVYSKSFKMINLSRKDLQIDVVPINWPDHVRLLHQTSTTLGPGETKKVEVKITRSSAAFHHPECHLLSIVHRDTPISVILSFTIYALAHEGPLLSHIGAGKEVQESNAFSEVPGIGNSNGEKEANTSEDYDNADPTDTVQTVVDMLKDQVDSACTAVLPQNKVEEDAHRTAVEIDLTVEANIPMRNPEDEELFDSVRTAIEDHCDQYPIDAAKDVVLTIDRGSPFDDSSSLSDFEVVDIEGL</sequence>
<comment type="caution">
    <text evidence="2">The sequence shown here is derived from an EMBL/GenBank/DDBJ whole genome shotgun (WGS) entry which is preliminary data.</text>
</comment>
<evidence type="ECO:0000256" key="1">
    <source>
        <dbReference type="SAM" id="MobiDB-lite"/>
    </source>
</evidence>
<dbReference type="EMBL" id="JAHQIW010006717">
    <property type="protein sequence ID" value="KAJ1370047.1"/>
    <property type="molecule type" value="Genomic_DNA"/>
</dbReference>
<feature type="region of interest" description="Disordered" evidence="1">
    <location>
        <begin position="410"/>
        <end position="429"/>
    </location>
</feature>
<accession>A0AAD5R5H9</accession>
<reference evidence="2" key="1">
    <citation type="submission" date="2021-06" db="EMBL/GenBank/DDBJ databases">
        <title>Parelaphostrongylus tenuis whole genome reference sequence.</title>
        <authorList>
            <person name="Garwood T.J."/>
            <person name="Larsen P.A."/>
            <person name="Fountain-Jones N.M."/>
            <person name="Garbe J.R."/>
            <person name="Macchietto M.G."/>
            <person name="Kania S.A."/>
            <person name="Gerhold R.W."/>
            <person name="Richards J.E."/>
            <person name="Wolf T.M."/>
        </authorList>
    </citation>
    <scope>NUCLEOTIDE SEQUENCE</scope>
    <source>
        <strain evidence="2">MNPRO001-30</strain>
        <tissue evidence="2">Meninges</tissue>
    </source>
</reference>
<keyword evidence="3" id="KW-1185">Reference proteome</keyword>
<feature type="region of interest" description="Disordered" evidence="1">
    <location>
        <begin position="686"/>
        <end position="710"/>
    </location>
</feature>
<name>A0AAD5R5H9_PARTN</name>
<protein>
    <submittedName>
        <fullName evidence="2">Uncharacterized protein</fullName>
    </submittedName>
</protein>
<proteinExistence type="predicted"/>
<dbReference type="AlphaFoldDB" id="A0AAD5R5H9"/>
<evidence type="ECO:0000313" key="2">
    <source>
        <dbReference type="EMBL" id="KAJ1370047.1"/>
    </source>
</evidence>